<reference evidence="3 4" key="1">
    <citation type="submission" date="2019-02" db="EMBL/GenBank/DDBJ databases">
        <title>Draft Genome Sequences of Six Type Strains of the Genus Massilia.</title>
        <authorList>
            <person name="Miess H."/>
            <person name="Frediansyhah A."/>
            <person name="Gross H."/>
        </authorList>
    </citation>
    <scope>NUCLEOTIDE SEQUENCE [LARGE SCALE GENOMIC DNA]</scope>
    <source>
        <strain evidence="3 4">DSM 17473</strain>
    </source>
</reference>
<dbReference type="KEGG" id="plue:EWM63_26580"/>
<protein>
    <submittedName>
        <fullName evidence="3">PEP-CTERM sorting domain-containing protein</fullName>
    </submittedName>
</protein>
<organism evidence="3 4">
    <name type="scientific">Pseudoduganella lutea</name>
    <dbReference type="NCBI Taxonomy" id="321985"/>
    <lineage>
        <taxon>Bacteria</taxon>
        <taxon>Pseudomonadati</taxon>
        <taxon>Pseudomonadota</taxon>
        <taxon>Betaproteobacteria</taxon>
        <taxon>Burkholderiales</taxon>
        <taxon>Oxalobacteraceae</taxon>
        <taxon>Telluria group</taxon>
        <taxon>Pseudoduganella</taxon>
    </lineage>
</organism>
<dbReference type="OrthoDB" id="5781575at2"/>
<proteinExistence type="predicted"/>
<evidence type="ECO:0000256" key="1">
    <source>
        <dbReference type="SAM" id="SignalP"/>
    </source>
</evidence>
<name>A0A4P6L5A4_9BURK</name>
<feature type="signal peptide" evidence="1">
    <location>
        <begin position="1"/>
        <end position="24"/>
    </location>
</feature>
<keyword evidence="4" id="KW-1185">Reference proteome</keyword>
<evidence type="ECO:0000259" key="2">
    <source>
        <dbReference type="Pfam" id="PF07589"/>
    </source>
</evidence>
<evidence type="ECO:0000313" key="3">
    <source>
        <dbReference type="EMBL" id="QBE66108.1"/>
    </source>
</evidence>
<feature type="chain" id="PRO_5021032003" evidence="1">
    <location>
        <begin position="25"/>
        <end position="263"/>
    </location>
</feature>
<evidence type="ECO:0000313" key="4">
    <source>
        <dbReference type="Proteomes" id="UP000290637"/>
    </source>
</evidence>
<dbReference type="Pfam" id="PF07589">
    <property type="entry name" value="PEP-CTERM"/>
    <property type="match status" value="1"/>
</dbReference>
<dbReference type="EMBL" id="CP035913">
    <property type="protein sequence ID" value="QBE66108.1"/>
    <property type="molecule type" value="Genomic_DNA"/>
</dbReference>
<dbReference type="InterPro" id="IPR013424">
    <property type="entry name" value="Ice-binding_C"/>
</dbReference>
<keyword evidence="1" id="KW-0732">Signal</keyword>
<dbReference type="NCBIfam" id="NF038132">
    <property type="entry name" value="PEP_NF038132"/>
    <property type="match status" value="1"/>
</dbReference>
<dbReference type="Proteomes" id="UP000290637">
    <property type="component" value="Chromosome"/>
</dbReference>
<dbReference type="RefSeq" id="WP_130189217.1">
    <property type="nucleotide sequence ID" value="NZ_CP035913.1"/>
</dbReference>
<accession>A0A4P6L5A4</accession>
<dbReference type="NCBIfam" id="TIGR02595">
    <property type="entry name" value="PEP_CTERM"/>
    <property type="match status" value="1"/>
</dbReference>
<dbReference type="AlphaFoldDB" id="A0A4P6L5A4"/>
<gene>
    <name evidence="3" type="ORF">EWM63_26580</name>
</gene>
<feature type="domain" description="Ice-binding protein C-terminal" evidence="2">
    <location>
        <begin position="237"/>
        <end position="260"/>
    </location>
</feature>
<sequence length="263" mass="26813">MNTGRLVGIAACLAGLFGGGSAAAKGFENGLPQGWQCQGNCGTLAADGDVTLAPDGGSAYGYVSSENGVTGVSLPGVGTADNTITGSRLVSNLFNATAGQALDFKFNYISSDGADYTDYAWARLLDAQGGQVALLFTARTSSFGSAVPGFGMPAAAATLTPAQVNIVAGGPTWSPLGFDSGECFDAGCGYTGWVQSTYSIAAAGQYYLEFGVTNWDDELYQSGLAFDGVTLDGVPLPVPEPATYGMMLGGLGLLAAWRRRASR</sequence>